<dbReference type="PRINTS" id="PR01467">
    <property type="entry name" value="ARGREPRESSOR"/>
</dbReference>
<comment type="similarity">
    <text evidence="2 7">Belongs to the ArgR family.</text>
</comment>
<dbReference type="SUPFAM" id="SSF46785">
    <property type="entry name" value="Winged helix' DNA-binding domain"/>
    <property type="match status" value="1"/>
</dbReference>
<dbReference type="PATRIC" id="fig|1302.21.peg.2173"/>
<dbReference type="GO" id="GO:0005737">
    <property type="term" value="C:cytoplasm"/>
    <property type="evidence" value="ECO:0007669"/>
    <property type="project" value="UniProtKB-SubCell"/>
</dbReference>
<dbReference type="Gene3D" id="1.10.10.10">
    <property type="entry name" value="Winged helix-like DNA-binding domain superfamily/Winged helix DNA-binding domain"/>
    <property type="match status" value="1"/>
</dbReference>
<keyword evidence="7" id="KW-0678">Repressor</keyword>
<evidence type="ECO:0000256" key="1">
    <source>
        <dbReference type="ARBA" id="ARBA00004496"/>
    </source>
</evidence>
<evidence type="ECO:0000256" key="8">
    <source>
        <dbReference type="NCBIfam" id="TIGR01529"/>
    </source>
</evidence>
<evidence type="ECO:0000313" key="11">
    <source>
        <dbReference type="EMBL" id="KXT68949.1"/>
    </source>
</evidence>
<proteinExistence type="inferred from homology"/>
<dbReference type="InterPro" id="IPR036251">
    <property type="entry name" value="Arg_repress_C_sf"/>
</dbReference>
<evidence type="ECO:0000256" key="6">
    <source>
        <dbReference type="ARBA" id="ARBA00023163"/>
    </source>
</evidence>
<keyword evidence="5 7" id="KW-0238">DNA-binding</keyword>
<evidence type="ECO:0000256" key="7">
    <source>
        <dbReference type="HAMAP-Rule" id="MF_00173"/>
    </source>
</evidence>
<evidence type="ECO:0000256" key="2">
    <source>
        <dbReference type="ARBA" id="ARBA00008316"/>
    </source>
</evidence>
<dbReference type="InterPro" id="IPR001669">
    <property type="entry name" value="Arg_repress"/>
</dbReference>
<dbReference type="AlphaFoldDB" id="A0A139MYV9"/>
<feature type="domain" description="Arginine repressor C-terminal" evidence="10">
    <location>
        <begin position="102"/>
        <end position="162"/>
    </location>
</feature>
<dbReference type="Pfam" id="PF01316">
    <property type="entry name" value="Arg_repressor"/>
    <property type="match status" value="1"/>
</dbReference>
<evidence type="ECO:0000259" key="10">
    <source>
        <dbReference type="Pfam" id="PF02863"/>
    </source>
</evidence>
<dbReference type="GO" id="GO:0006526">
    <property type="term" value="P:L-arginine biosynthetic process"/>
    <property type="evidence" value="ECO:0007669"/>
    <property type="project" value="UniProtKB-UniPathway"/>
</dbReference>
<comment type="caution">
    <text evidence="11">The sequence shown here is derived from an EMBL/GenBank/DDBJ whole genome shotgun (WGS) entry which is preliminary data.</text>
</comment>
<evidence type="ECO:0000313" key="12">
    <source>
        <dbReference type="Proteomes" id="UP000070096"/>
    </source>
</evidence>
<evidence type="ECO:0000256" key="3">
    <source>
        <dbReference type="ARBA" id="ARBA00022490"/>
    </source>
</evidence>
<dbReference type="PANTHER" id="PTHR34471">
    <property type="entry name" value="ARGININE REPRESSOR"/>
    <property type="match status" value="1"/>
</dbReference>
<dbReference type="InterPro" id="IPR036390">
    <property type="entry name" value="WH_DNA-bd_sf"/>
</dbReference>
<comment type="pathway">
    <text evidence="7">Amino-acid biosynthesis; L-arginine biosynthesis [regulation].</text>
</comment>
<feature type="domain" description="Arginine repressor DNA-binding" evidence="9">
    <location>
        <begin position="22"/>
        <end position="88"/>
    </location>
</feature>
<dbReference type="InterPro" id="IPR020899">
    <property type="entry name" value="Arg_repress_C"/>
</dbReference>
<comment type="subcellular location">
    <subcellularLocation>
        <location evidence="1 7">Cytoplasm</location>
    </subcellularLocation>
</comment>
<reference evidence="11 12" key="1">
    <citation type="submission" date="2016-01" db="EMBL/GenBank/DDBJ databases">
        <title>Highly variable Streptococcus oralis are common among viridans streptococci isolated from primates.</title>
        <authorList>
            <person name="Denapaite D."/>
            <person name="Rieger M."/>
            <person name="Koendgen S."/>
            <person name="Brueckner R."/>
            <person name="Ochigava I."/>
            <person name="Kappeler P."/>
            <person name="Maetz-Rensing K."/>
            <person name="Leendertz F."/>
            <person name="Hakenbeck R."/>
        </authorList>
    </citation>
    <scope>NUCLEOTIDE SEQUENCE [LARGE SCALE GENOMIC DNA]</scope>
    <source>
        <strain evidence="11 12">DD07</strain>
    </source>
</reference>
<dbReference type="Pfam" id="PF02863">
    <property type="entry name" value="Arg_repressor_C"/>
    <property type="match status" value="1"/>
</dbReference>
<keyword evidence="6 7" id="KW-0804">Transcription</keyword>
<dbReference type="HAMAP" id="MF_00173">
    <property type="entry name" value="Arg_repressor"/>
    <property type="match status" value="1"/>
</dbReference>
<keyword evidence="4 7" id="KW-0805">Transcription regulation</keyword>
<dbReference type="InterPro" id="IPR020900">
    <property type="entry name" value="Arg_repress_DNA-bd"/>
</dbReference>
<sequence length="166" mass="19190">MGFITIFWYNLEYKYTTTEGKMKKKKRHDLIKKMIKEEKLGTQKDIQTRLEEEGIYVTQTTLSRDLREIGLIKVKKNGQLYYVLAQETARIDLTEVLSYHLRGVARAEFTLVLHTRLGEAAVLANIIDENRDERILGSLAGADTLLLICRNQDTAKEIEEQILAKM</sequence>
<dbReference type="GO" id="GO:1900079">
    <property type="term" value="P:regulation of arginine biosynthetic process"/>
    <property type="evidence" value="ECO:0007669"/>
    <property type="project" value="UniProtKB-UniRule"/>
</dbReference>
<dbReference type="EMBL" id="LQRC01000255">
    <property type="protein sequence ID" value="KXT68949.1"/>
    <property type="molecule type" value="Genomic_DNA"/>
</dbReference>
<keyword evidence="3 7" id="KW-0963">Cytoplasm</keyword>
<accession>A0A139MYV9</accession>
<dbReference type="SUPFAM" id="SSF55252">
    <property type="entry name" value="C-terminal domain of arginine repressor"/>
    <property type="match status" value="1"/>
</dbReference>
<keyword evidence="7" id="KW-0055">Arginine biosynthesis</keyword>
<evidence type="ECO:0000259" key="9">
    <source>
        <dbReference type="Pfam" id="PF01316"/>
    </source>
</evidence>
<comment type="function">
    <text evidence="7">Regulates arginine biosynthesis genes.</text>
</comment>
<name>A0A139MYV9_STRGN</name>
<protein>
    <recommendedName>
        <fullName evidence="7 8">Arginine repressor</fullName>
    </recommendedName>
</protein>
<gene>
    <name evidence="7" type="primary">argR</name>
    <name evidence="11" type="ORF">SGODD07_01966</name>
</gene>
<dbReference type="GO" id="GO:0051259">
    <property type="term" value="P:protein complex oligomerization"/>
    <property type="evidence" value="ECO:0007669"/>
    <property type="project" value="InterPro"/>
</dbReference>
<dbReference type="GO" id="GO:0003700">
    <property type="term" value="F:DNA-binding transcription factor activity"/>
    <property type="evidence" value="ECO:0007669"/>
    <property type="project" value="UniProtKB-UniRule"/>
</dbReference>
<organism evidence="11 12">
    <name type="scientific">Streptococcus gordonii</name>
    <dbReference type="NCBI Taxonomy" id="1302"/>
    <lineage>
        <taxon>Bacteria</taxon>
        <taxon>Bacillati</taxon>
        <taxon>Bacillota</taxon>
        <taxon>Bacilli</taxon>
        <taxon>Lactobacillales</taxon>
        <taxon>Streptococcaceae</taxon>
        <taxon>Streptococcus</taxon>
    </lineage>
</organism>
<evidence type="ECO:0000256" key="4">
    <source>
        <dbReference type="ARBA" id="ARBA00023015"/>
    </source>
</evidence>
<dbReference type="UniPathway" id="UPA00068"/>
<keyword evidence="7" id="KW-0028">Amino-acid biosynthesis</keyword>
<dbReference type="Gene3D" id="3.30.1360.40">
    <property type="match status" value="1"/>
</dbReference>
<dbReference type="NCBIfam" id="TIGR01529">
    <property type="entry name" value="argR_whole"/>
    <property type="match status" value="1"/>
</dbReference>
<dbReference type="GO" id="GO:0034618">
    <property type="term" value="F:arginine binding"/>
    <property type="evidence" value="ECO:0007669"/>
    <property type="project" value="InterPro"/>
</dbReference>
<evidence type="ECO:0000256" key="5">
    <source>
        <dbReference type="ARBA" id="ARBA00023125"/>
    </source>
</evidence>
<dbReference type="PANTHER" id="PTHR34471:SF1">
    <property type="entry name" value="ARGININE REPRESSOR"/>
    <property type="match status" value="1"/>
</dbReference>
<dbReference type="GO" id="GO:0003677">
    <property type="term" value="F:DNA binding"/>
    <property type="evidence" value="ECO:0007669"/>
    <property type="project" value="UniProtKB-KW"/>
</dbReference>
<dbReference type="InterPro" id="IPR036388">
    <property type="entry name" value="WH-like_DNA-bd_sf"/>
</dbReference>
<dbReference type="Proteomes" id="UP000070096">
    <property type="component" value="Unassembled WGS sequence"/>
</dbReference>